<feature type="region of interest" description="Disordered" evidence="1">
    <location>
        <begin position="570"/>
        <end position="596"/>
    </location>
</feature>
<reference evidence="2" key="1">
    <citation type="submission" date="2022-08" db="EMBL/GenBank/DDBJ databases">
        <title>Novel sulphate-reducing endosymbionts in the free-living metamonad Anaeramoeba.</title>
        <authorList>
            <person name="Jerlstrom-Hultqvist J."/>
            <person name="Cepicka I."/>
            <person name="Gallot-Lavallee L."/>
            <person name="Salas-Leiva D."/>
            <person name="Curtis B.A."/>
            <person name="Zahonova K."/>
            <person name="Pipaliya S."/>
            <person name="Dacks J."/>
            <person name="Roger A.J."/>
        </authorList>
    </citation>
    <scope>NUCLEOTIDE SEQUENCE</scope>
    <source>
        <strain evidence="2">Busselton2</strain>
    </source>
</reference>
<name>A0AAV7YZQ4_9EUKA</name>
<feature type="region of interest" description="Disordered" evidence="1">
    <location>
        <begin position="443"/>
        <end position="506"/>
    </location>
</feature>
<evidence type="ECO:0000313" key="3">
    <source>
        <dbReference type="Proteomes" id="UP001146793"/>
    </source>
</evidence>
<protein>
    <submittedName>
        <fullName evidence="2">Leucine rich repeat family protein</fullName>
    </submittedName>
</protein>
<proteinExistence type="predicted"/>
<evidence type="ECO:0000256" key="1">
    <source>
        <dbReference type="SAM" id="MobiDB-lite"/>
    </source>
</evidence>
<gene>
    <name evidence="2" type="ORF">M0812_22799</name>
</gene>
<dbReference type="Pfam" id="PF13516">
    <property type="entry name" value="LRR_6"/>
    <property type="match status" value="3"/>
</dbReference>
<dbReference type="PANTHER" id="PTHR24114:SF48">
    <property type="entry name" value="LEUCINE-RICH REPEAT-CONTAINING PROTEIN"/>
    <property type="match status" value="1"/>
</dbReference>
<feature type="compositionally biased region" description="Basic and acidic residues" evidence="1">
    <location>
        <begin position="443"/>
        <end position="453"/>
    </location>
</feature>
<dbReference type="SMART" id="SM00368">
    <property type="entry name" value="LRR_RI"/>
    <property type="match status" value="3"/>
</dbReference>
<evidence type="ECO:0000313" key="2">
    <source>
        <dbReference type="EMBL" id="KAJ3433830.1"/>
    </source>
</evidence>
<organism evidence="2 3">
    <name type="scientific">Anaeramoeba flamelloides</name>
    <dbReference type="NCBI Taxonomy" id="1746091"/>
    <lineage>
        <taxon>Eukaryota</taxon>
        <taxon>Metamonada</taxon>
        <taxon>Anaeramoebidae</taxon>
        <taxon>Anaeramoeba</taxon>
    </lineage>
</organism>
<dbReference type="InterPro" id="IPR052394">
    <property type="entry name" value="LRR-containing"/>
</dbReference>
<dbReference type="InterPro" id="IPR001611">
    <property type="entry name" value="Leu-rich_rpt"/>
</dbReference>
<dbReference type="InterPro" id="IPR032675">
    <property type="entry name" value="LRR_dom_sf"/>
</dbReference>
<accession>A0AAV7YZQ4</accession>
<dbReference type="EMBL" id="JANTQA010000047">
    <property type="protein sequence ID" value="KAJ3433830.1"/>
    <property type="molecule type" value="Genomic_DNA"/>
</dbReference>
<dbReference type="PANTHER" id="PTHR24114">
    <property type="entry name" value="LEUCINE RICH REPEAT FAMILY PROTEIN"/>
    <property type="match status" value="1"/>
</dbReference>
<comment type="caution">
    <text evidence="2">The sequence shown here is derived from an EMBL/GenBank/DDBJ whole genome shotgun (WGS) entry which is preliminary data.</text>
</comment>
<dbReference type="SUPFAM" id="SSF52047">
    <property type="entry name" value="RNI-like"/>
    <property type="match status" value="1"/>
</dbReference>
<dbReference type="AlphaFoldDB" id="A0AAV7YZQ4"/>
<dbReference type="Gene3D" id="3.80.10.10">
    <property type="entry name" value="Ribonuclease Inhibitor"/>
    <property type="match status" value="1"/>
</dbReference>
<dbReference type="Proteomes" id="UP001146793">
    <property type="component" value="Unassembled WGS sequence"/>
</dbReference>
<sequence length="671" mass="79945">MKALCKVLKVNQSLINLDLSLNRIGAKGIEALREALKVNQTLISLVLYYNQIRDKGVEYLSHAIKVNQTLTQLDLDDNKIGYSENKQDHEKIIQEFIQSLKINKSIVNLKIRGNKINKEEDKRKIDNLIERNLDFQKKLTQSVKVGNLQLFQELIQIEKIPLIYQQFDDDEEIYNPNNQEENTIFHTAIFHNQTEILFYLLFANNEKTDQQIISKRNFLLNLKNFNSKKKSVIDWLNPNEILIQDFKNYYNQFISSSSSYSSQSSSSFYSSTSYFNNNEKSNNFPNKLIAEKEIILMRIGKEWKTIKNEFQNELTKKQKQLFLKWLYCPVSLKFQEKQTILEVFKLLNINQFKKQTLFSNEKLLNDFQNYIKKYANSEKKIFQINLKKKKMMMTATTKKKNENKNDNFKIKSIQINKFILCLRSNLFREMIFQTFPFQLENEKEMEKKTETKKEKKKIRKEKENEQEKKKENENETKKKLEKETERKKENETKKENKKGKRKEKERGERKINLTINQVTDYFTSIPEFYPFFLSELYNLNLTPIAFTFDFENLNFNKNNNNKHNIQKICNNNNNQKNVNNNNNQKKNNNNNNNKIQNKIINNKKPTIKNSLEKSSEQLILTITKAKSILKKYNQNNINNLINFFLEKDVSGFYQTNQLLFISNLFHFSQKL</sequence>
<feature type="compositionally biased region" description="Basic and acidic residues" evidence="1">
    <location>
        <begin position="460"/>
        <end position="494"/>
    </location>
</feature>